<accession>A0A348WA96</accession>
<dbReference type="Gene3D" id="3.40.50.300">
    <property type="entry name" value="P-loop containing nucleotide triphosphate hydrolases"/>
    <property type="match status" value="1"/>
</dbReference>
<feature type="domain" description="ABC transporter" evidence="4">
    <location>
        <begin position="19"/>
        <end position="267"/>
    </location>
</feature>
<name>A0A348WA96_9RHOB</name>
<dbReference type="InterPro" id="IPR051120">
    <property type="entry name" value="ABC_AA/LPS_Transport"/>
</dbReference>
<dbReference type="InterPro" id="IPR032823">
    <property type="entry name" value="BCA_ABC_TP_C"/>
</dbReference>
<protein>
    <submittedName>
        <fullName evidence="5">High-affinity branched-chain amino acid ABC transporter ATP-binding protein LivG</fullName>
    </submittedName>
</protein>
<dbReference type="InterPro" id="IPR003593">
    <property type="entry name" value="AAA+_ATPase"/>
</dbReference>
<dbReference type="InterPro" id="IPR027417">
    <property type="entry name" value="P-loop_NTPase"/>
</dbReference>
<dbReference type="Pfam" id="PF12399">
    <property type="entry name" value="BCA_ABC_TP_C"/>
    <property type="match status" value="1"/>
</dbReference>
<organism evidence="5 6">
    <name type="scientific">Roseovarius nubinhibens</name>
    <dbReference type="NCBI Taxonomy" id="314263"/>
    <lineage>
        <taxon>Bacteria</taxon>
        <taxon>Pseudomonadati</taxon>
        <taxon>Pseudomonadota</taxon>
        <taxon>Alphaproteobacteria</taxon>
        <taxon>Rhodobacterales</taxon>
        <taxon>Roseobacteraceae</taxon>
        <taxon>Roseovarius</taxon>
    </lineage>
</organism>
<dbReference type="PROSITE" id="PS50893">
    <property type="entry name" value="ABC_TRANSPORTER_2"/>
    <property type="match status" value="1"/>
</dbReference>
<dbReference type="GO" id="GO:0016887">
    <property type="term" value="F:ATP hydrolysis activity"/>
    <property type="evidence" value="ECO:0007669"/>
    <property type="project" value="InterPro"/>
</dbReference>
<dbReference type="SUPFAM" id="SSF52540">
    <property type="entry name" value="P-loop containing nucleoside triphosphate hydrolases"/>
    <property type="match status" value="1"/>
</dbReference>
<dbReference type="SMART" id="SM00382">
    <property type="entry name" value="AAA"/>
    <property type="match status" value="1"/>
</dbReference>
<keyword evidence="1" id="KW-0813">Transport</keyword>
<evidence type="ECO:0000256" key="3">
    <source>
        <dbReference type="ARBA" id="ARBA00022840"/>
    </source>
</evidence>
<dbReference type="PANTHER" id="PTHR45772">
    <property type="entry name" value="CONSERVED COMPONENT OF ABC TRANSPORTER FOR NATURAL AMINO ACIDS-RELATED"/>
    <property type="match status" value="1"/>
</dbReference>
<evidence type="ECO:0000256" key="1">
    <source>
        <dbReference type="ARBA" id="ARBA00022448"/>
    </source>
</evidence>
<gene>
    <name evidence="5" type="primary">livG</name>
    <name evidence="5" type="ORF">DCS45_06205</name>
</gene>
<evidence type="ECO:0000313" key="5">
    <source>
        <dbReference type="EMBL" id="HAR51458.1"/>
    </source>
</evidence>
<dbReference type="GO" id="GO:0005524">
    <property type="term" value="F:ATP binding"/>
    <property type="evidence" value="ECO:0007669"/>
    <property type="project" value="UniProtKB-KW"/>
</dbReference>
<evidence type="ECO:0000259" key="4">
    <source>
        <dbReference type="PROSITE" id="PS50893"/>
    </source>
</evidence>
<keyword evidence="3 5" id="KW-0067">ATP-binding</keyword>
<reference evidence="5 6" key="1">
    <citation type="journal article" date="2018" name="Nat. Biotechnol.">
        <title>A standardized bacterial taxonomy based on genome phylogeny substantially revises the tree of life.</title>
        <authorList>
            <person name="Parks D.H."/>
            <person name="Chuvochina M."/>
            <person name="Waite D.W."/>
            <person name="Rinke C."/>
            <person name="Skarshewski A."/>
            <person name="Chaumeil P.A."/>
            <person name="Hugenholtz P."/>
        </authorList>
    </citation>
    <scope>NUCLEOTIDE SEQUENCE [LARGE SCALE GENOMIC DNA]</scope>
    <source>
        <strain evidence="5">UBA9169</strain>
    </source>
</reference>
<dbReference type="CDD" id="cd03219">
    <property type="entry name" value="ABC_Mj1267_LivG_branched"/>
    <property type="match status" value="1"/>
</dbReference>
<comment type="caution">
    <text evidence="5">The sequence shown here is derived from an EMBL/GenBank/DDBJ whole genome shotgun (WGS) entry which is preliminary data.</text>
</comment>
<dbReference type="Pfam" id="PF00005">
    <property type="entry name" value="ABC_tran"/>
    <property type="match status" value="1"/>
</dbReference>
<dbReference type="Proteomes" id="UP000264719">
    <property type="component" value="Unassembled WGS sequence"/>
</dbReference>
<dbReference type="EMBL" id="DMVW01000059">
    <property type="protein sequence ID" value="HAR51458.1"/>
    <property type="molecule type" value="Genomic_DNA"/>
</dbReference>
<dbReference type="InterPro" id="IPR003439">
    <property type="entry name" value="ABC_transporter-like_ATP-bd"/>
</dbReference>
<keyword evidence="2" id="KW-0547">Nucleotide-binding</keyword>
<dbReference type="GO" id="GO:0005886">
    <property type="term" value="C:plasma membrane"/>
    <property type="evidence" value="ECO:0007669"/>
    <property type="project" value="TreeGrafter"/>
</dbReference>
<proteinExistence type="predicted"/>
<evidence type="ECO:0000256" key="2">
    <source>
        <dbReference type="ARBA" id="ARBA00022741"/>
    </source>
</evidence>
<sequence length="270" mass="29627">MGVSCGKGGRTVRQDDALLEVRNLTISFGGVVALNKISLEIYEQEILGLIGPNGAGKTTLFNCLSRLYRQSSGDILVRGETITPLGPEDMAARGIGRTFQNIALFETMTVYENVLTGAQFAMNGGLMADIFGGAKTRQERAETRDRIMHLLSLLDLADIADHTIADQNFAVRKRIEFARALAAEPSLLMLDEPAGGLNREEVTHLEDLIRQVRDEFKVAVLLVEHHLNLVMKVSDRVVAMDFGEKIADGLPQEVRAHPQVLRAYLGEEAA</sequence>
<dbReference type="AlphaFoldDB" id="A0A348WA96"/>
<evidence type="ECO:0000313" key="6">
    <source>
        <dbReference type="Proteomes" id="UP000264719"/>
    </source>
</evidence>
<dbReference type="PANTHER" id="PTHR45772:SF4">
    <property type="entry name" value="ABC TRANSPORTER ATP-BINDING PROTEIN"/>
    <property type="match status" value="1"/>
</dbReference>
<dbReference type="FunFam" id="3.40.50.300:FF:000421">
    <property type="entry name" value="Branched-chain amino acid ABC transporter ATP-binding protein"/>
    <property type="match status" value="1"/>
</dbReference>